<gene>
    <name evidence="5" type="ORF">ACFL27_23685</name>
</gene>
<organism evidence="5 6">
    <name type="scientific">candidate division CSSED10-310 bacterium</name>
    <dbReference type="NCBI Taxonomy" id="2855610"/>
    <lineage>
        <taxon>Bacteria</taxon>
        <taxon>Bacteria division CSSED10-310</taxon>
    </lineage>
</organism>
<evidence type="ECO:0000256" key="3">
    <source>
        <dbReference type="SAM" id="Phobius"/>
    </source>
</evidence>
<dbReference type="Proteomes" id="UP001594351">
    <property type="component" value="Unassembled WGS sequence"/>
</dbReference>
<name>A0ABV6Z442_UNCC1</name>
<keyword evidence="1" id="KW-0732">Signal</keyword>
<dbReference type="InterPro" id="IPR032812">
    <property type="entry name" value="SbsA_Ig"/>
</dbReference>
<protein>
    <submittedName>
        <fullName evidence="5">Ig-like domain-containing protein</fullName>
    </submittedName>
</protein>
<feature type="transmembrane region" description="Helical" evidence="3">
    <location>
        <begin position="150"/>
        <end position="171"/>
    </location>
</feature>
<dbReference type="PROSITE" id="PS51257">
    <property type="entry name" value="PROKAR_LIPOPROTEIN"/>
    <property type="match status" value="1"/>
</dbReference>
<proteinExistence type="predicted"/>
<comment type="caution">
    <text evidence="5">The sequence shown here is derived from an EMBL/GenBank/DDBJ whole genome shotgun (WGS) entry which is preliminary data.</text>
</comment>
<feature type="region of interest" description="Disordered" evidence="2">
    <location>
        <begin position="365"/>
        <end position="384"/>
    </location>
</feature>
<reference evidence="5 6" key="1">
    <citation type="submission" date="2024-09" db="EMBL/GenBank/DDBJ databases">
        <title>Laminarin stimulates single cell rates of sulfate reduction while oxygen inhibits transcriptomic activity in coastal marine sediment.</title>
        <authorList>
            <person name="Lindsay M."/>
            <person name="Orcutt B."/>
            <person name="Emerson D."/>
            <person name="Stepanauskas R."/>
            <person name="D'Angelo T."/>
        </authorList>
    </citation>
    <scope>NUCLEOTIDE SEQUENCE [LARGE SCALE GENOMIC DNA]</scope>
    <source>
        <strain evidence="5">SAG AM-311-K15</strain>
    </source>
</reference>
<keyword evidence="3" id="KW-1133">Transmembrane helix</keyword>
<dbReference type="EMBL" id="JBHPBY010000447">
    <property type="protein sequence ID" value="MFC1853211.1"/>
    <property type="molecule type" value="Genomic_DNA"/>
</dbReference>
<evidence type="ECO:0000256" key="1">
    <source>
        <dbReference type="ARBA" id="ARBA00022729"/>
    </source>
</evidence>
<feature type="domain" description="SbsA Ig-like" evidence="4">
    <location>
        <begin position="245"/>
        <end position="347"/>
    </location>
</feature>
<dbReference type="Gene3D" id="2.60.40.3710">
    <property type="match status" value="1"/>
</dbReference>
<evidence type="ECO:0000313" key="5">
    <source>
        <dbReference type="EMBL" id="MFC1853211.1"/>
    </source>
</evidence>
<evidence type="ECO:0000256" key="2">
    <source>
        <dbReference type="SAM" id="MobiDB-lite"/>
    </source>
</evidence>
<keyword evidence="3" id="KW-0472">Membrane</keyword>
<keyword evidence="3" id="KW-0812">Transmembrane</keyword>
<evidence type="ECO:0000259" key="4">
    <source>
        <dbReference type="Pfam" id="PF13205"/>
    </source>
</evidence>
<feature type="transmembrane region" description="Helical" evidence="3">
    <location>
        <begin position="13"/>
        <end position="35"/>
    </location>
</feature>
<sequence length="384" mass="43103">MDNNKTGQYQNTLFFKGITIVTLLCFTLLTTYSCVSMRVKQTKIENVNEKPSISMKMYLKKPQKGHEQRIFHGLKSSLSYQDEAGEFIAVASSQRGSWILKNSPQGKYKIEINDTITVNGKTEKLEGKKSKTFTINPNQRAEINIYLKKVSVGWIIVLCVLIVGVIIWIILKHDDLPDVGKLLIPPLPPLKSIPILPKALPLPLPIFTPHGMIHVGPTPVFIDGGFYMAHSRDHHDTIEDSELPTEATSFYPGMNSENISPKVTIVVYFSKPMKETSFQDRRIIRVLGSKSGHVKGLLKYDQATRKMEFIPEHAFAAGETVTVTLMGKLIHDKHGKTLSADYEWSFTVTAVVDTIEELKRDDKIIEASPESQNEATAEIPESNH</sequence>
<evidence type="ECO:0000313" key="6">
    <source>
        <dbReference type="Proteomes" id="UP001594351"/>
    </source>
</evidence>
<accession>A0ABV6Z442</accession>
<keyword evidence="6" id="KW-1185">Reference proteome</keyword>
<dbReference type="Pfam" id="PF13205">
    <property type="entry name" value="Big_5"/>
    <property type="match status" value="1"/>
</dbReference>